<proteinExistence type="inferred from homology"/>
<dbReference type="InterPro" id="IPR013249">
    <property type="entry name" value="RNA_pol_sigma70_r4_t2"/>
</dbReference>
<evidence type="ECO:0000256" key="1">
    <source>
        <dbReference type="ARBA" id="ARBA00010641"/>
    </source>
</evidence>
<comment type="caution">
    <text evidence="8">The sequence shown here is derived from an EMBL/GenBank/DDBJ whole genome shotgun (WGS) entry which is preliminary data.</text>
</comment>
<dbReference type="PANTHER" id="PTHR43133">
    <property type="entry name" value="RNA POLYMERASE ECF-TYPE SIGMA FACTO"/>
    <property type="match status" value="1"/>
</dbReference>
<gene>
    <name evidence="8" type="ORF">DVR12_05740</name>
</gene>
<dbReference type="InterPro" id="IPR039425">
    <property type="entry name" value="RNA_pol_sigma-70-like"/>
</dbReference>
<keyword evidence="3" id="KW-0731">Sigma factor</keyword>
<dbReference type="GO" id="GO:0003677">
    <property type="term" value="F:DNA binding"/>
    <property type="evidence" value="ECO:0007669"/>
    <property type="project" value="UniProtKB-KW"/>
</dbReference>
<dbReference type="Pfam" id="PF08281">
    <property type="entry name" value="Sigma70_r4_2"/>
    <property type="match status" value="1"/>
</dbReference>
<keyword evidence="4" id="KW-0238">DNA-binding</keyword>
<dbReference type="InterPro" id="IPR014284">
    <property type="entry name" value="RNA_pol_sigma-70_dom"/>
</dbReference>
<dbReference type="InterPro" id="IPR036388">
    <property type="entry name" value="WH-like_DNA-bd_sf"/>
</dbReference>
<dbReference type="InterPro" id="IPR007627">
    <property type="entry name" value="RNA_pol_sigma70_r2"/>
</dbReference>
<keyword evidence="2" id="KW-0805">Transcription regulation</keyword>
<dbReference type="PANTHER" id="PTHR43133:SF8">
    <property type="entry name" value="RNA POLYMERASE SIGMA FACTOR HI_1459-RELATED"/>
    <property type="match status" value="1"/>
</dbReference>
<dbReference type="SUPFAM" id="SSF88946">
    <property type="entry name" value="Sigma2 domain of RNA polymerase sigma factors"/>
    <property type="match status" value="1"/>
</dbReference>
<dbReference type="InterPro" id="IPR013324">
    <property type="entry name" value="RNA_pol_sigma_r3/r4-like"/>
</dbReference>
<evidence type="ECO:0000313" key="9">
    <source>
        <dbReference type="Proteomes" id="UP000260644"/>
    </source>
</evidence>
<comment type="similarity">
    <text evidence="1">Belongs to the sigma-70 factor family. ECF subfamily.</text>
</comment>
<reference evidence="8 9" key="1">
    <citation type="submission" date="2018-07" db="EMBL/GenBank/DDBJ databases">
        <title>Chitinophaga K2CV101002-2 sp. nov., isolated from a monsoon evergreen broad-leaved forest soil.</title>
        <authorList>
            <person name="Lv Y."/>
        </authorList>
    </citation>
    <scope>NUCLEOTIDE SEQUENCE [LARGE SCALE GENOMIC DNA]</scope>
    <source>
        <strain evidence="8 9">GDMCC 1.1288</strain>
    </source>
</reference>
<dbReference type="Gene3D" id="1.10.10.10">
    <property type="entry name" value="Winged helix-like DNA-binding domain superfamily/Winged helix DNA-binding domain"/>
    <property type="match status" value="1"/>
</dbReference>
<dbReference type="AlphaFoldDB" id="A0A3E1YDU7"/>
<feature type="domain" description="RNA polymerase sigma factor 70 region 4 type 2" evidence="7">
    <location>
        <begin position="127"/>
        <end position="175"/>
    </location>
</feature>
<dbReference type="CDD" id="cd06171">
    <property type="entry name" value="Sigma70_r4"/>
    <property type="match status" value="1"/>
</dbReference>
<protein>
    <submittedName>
        <fullName evidence="8">Sigma-70 family RNA polymerase sigma factor</fullName>
    </submittedName>
</protein>
<dbReference type="Proteomes" id="UP000260644">
    <property type="component" value="Unassembled WGS sequence"/>
</dbReference>
<dbReference type="SUPFAM" id="SSF88659">
    <property type="entry name" value="Sigma3 and sigma4 domains of RNA polymerase sigma factors"/>
    <property type="match status" value="1"/>
</dbReference>
<organism evidence="8 9">
    <name type="scientific">Chitinophaga silvatica</name>
    <dbReference type="NCBI Taxonomy" id="2282649"/>
    <lineage>
        <taxon>Bacteria</taxon>
        <taxon>Pseudomonadati</taxon>
        <taxon>Bacteroidota</taxon>
        <taxon>Chitinophagia</taxon>
        <taxon>Chitinophagales</taxon>
        <taxon>Chitinophagaceae</taxon>
        <taxon>Chitinophaga</taxon>
    </lineage>
</organism>
<evidence type="ECO:0000256" key="3">
    <source>
        <dbReference type="ARBA" id="ARBA00023082"/>
    </source>
</evidence>
<accession>A0A3E1YDU7</accession>
<dbReference type="InterPro" id="IPR013325">
    <property type="entry name" value="RNA_pol_sigma_r2"/>
</dbReference>
<feature type="domain" description="RNA polymerase sigma-70 region 2" evidence="6">
    <location>
        <begin position="31"/>
        <end position="91"/>
    </location>
</feature>
<evidence type="ECO:0000313" key="8">
    <source>
        <dbReference type="EMBL" id="RFS24702.1"/>
    </source>
</evidence>
<evidence type="ECO:0000259" key="7">
    <source>
        <dbReference type="Pfam" id="PF08281"/>
    </source>
</evidence>
<evidence type="ECO:0000256" key="5">
    <source>
        <dbReference type="ARBA" id="ARBA00023163"/>
    </source>
</evidence>
<keyword evidence="5" id="KW-0804">Transcription</keyword>
<evidence type="ECO:0000256" key="4">
    <source>
        <dbReference type="ARBA" id="ARBA00023125"/>
    </source>
</evidence>
<dbReference type="GO" id="GO:0006352">
    <property type="term" value="P:DNA-templated transcription initiation"/>
    <property type="evidence" value="ECO:0007669"/>
    <property type="project" value="InterPro"/>
</dbReference>
<dbReference type="EMBL" id="QPMM01000002">
    <property type="protein sequence ID" value="RFS24702.1"/>
    <property type="molecule type" value="Genomic_DNA"/>
</dbReference>
<sequence length="200" mass="22977">MPAYQKLNPPHSSANNMSQTAFEAAVALHWNKLLGIAAAKTNSHDAFDIVQDVFLSLWERWELVPKDEELEYYLLNALKFRVYNYYRTTGRYTAHLKNLEIILNETLETADALAQEELHGLKETLVNEALDTLSDSQRQLFILRVKHHYSYQQIAQLLNIDAASARVLYSRALKQVKMHIQTNPSLSVSLLSSMLLFTIR</sequence>
<keyword evidence="9" id="KW-1185">Reference proteome</keyword>
<evidence type="ECO:0000259" key="6">
    <source>
        <dbReference type="Pfam" id="PF04542"/>
    </source>
</evidence>
<dbReference type="Gene3D" id="1.10.1740.10">
    <property type="match status" value="1"/>
</dbReference>
<name>A0A3E1YDU7_9BACT</name>
<dbReference type="NCBIfam" id="TIGR02937">
    <property type="entry name" value="sigma70-ECF"/>
    <property type="match status" value="1"/>
</dbReference>
<dbReference type="Pfam" id="PF04542">
    <property type="entry name" value="Sigma70_r2"/>
    <property type="match status" value="1"/>
</dbReference>
<dbReference type="GO" id="GO:0016987">
    <property type="term" value="F:sigma factor activity"/>
    <property type="evidence" value="ECO:0007669"/>
    <property type="project" value="UniProtKB-KW"/>
</dbReference>
<evidence type="ECO:0000256" key="2">
    <source>
        <dbReference type="ARBA" id="ARBA00023015"/>
    </source>
</evidence>